<feature type="region of interest" description="Disordered" evidence="1">
    <location>
        <begin position="1"/>
        <end position="29"/>
    </location>
</feature>
<reference evidence="3 4" key="1">
    <citation type="submission" date="2018-08" db="EMBL/GenBank/DDBJ databases">
        <title>Fulvimarina sp. 85, whole genome shotgun sequence.</title>
        <authorList>
            <person name="Tuo L."/>
        </authorList>
    </citation>
    <scope>NUCLEOTIDE SEQUENCE [LARGE SCALE GENOMIC DNA]</scope>
    <source>
        <strain evidence="3 4">85</strain>
    </source>
</reference>
<sequence length="173" mass="18621">MRDGRPNYRSMQETNTPDEKPGPSATSPVHAPAKTAWTLGLGGLVPFVLLSALLAYGGRQTIGFDTVSLAFSAYSASILAFLGGIRWGVGLRPAAHQRHELILSVLPSIAGWLLVLVPAPYAFAGFAVCFALQGGWDLNSARRGKLPSWFARLRLVLTLVVVLCQIAVFVRTF</sequence>
<evidence type="ECO:0000313" key="4">
    <source>
        <dbReference type="Proteomes" id="UP000264310"/>
    </source>
</evidence>
<dbReference type="InterPro" id="IPR021836">
    <property type="entry name" value="DUF3429"/>
</dbReference>
<comment type="caution">
    <text evidence="3">The sequence shown here is derived from an EMBL/GenBank/DDBJ whole genome shotgun (WGS) entry which is preliminary data.</text>
</comment>
<dbReference type="Pfam" id="PF11911">
    <property type="entry name" value="DUF3429"/>
    <property type="match status" value="1"/>
</dbReference>
<keyword evidence="2" id="KW-0812">Transmembrane</keyword>
<keyword evidence="2" id="KW-1133">Transmembrane helix</keyword>
<dbReference type="PANTHER" id="PTHR15887">
    <property type="entry name" value="TRANSMEMBRANE PROTEIN 69"/>
    <property type="match status" value="1"/>
</dbReference>
<dbReference type="AlphaFoldDB" id="A0A371X2Y3"/>
<evidence type="ECO:0000256" key="2">
    <source>
        <dbReference type="SAM" id="Phobius"/>
    </source>
</evidence>
<proteinExistence type="predicted"/>
<gene>
    <name evidence="3" type="ORF">DYI37_11200</name>
</gene>
<feature type="transmembrane region" description="Helical" evidence="2">
    <location>
        <begin position="109"/>
        <end position="132"/>
    </location>
</feature>
<keyword evidence="4" id="KW-1185">Reference proteome</keyword>
<feature type="transmembrane region" description="Helical" evidence="2">
    <location>
        <begin position="153"/>
        <end position="170"/>
    </location>
</feature>
<accession>A0A371X2Y3</accession>
<feature type="transmembrane region" description="Helical" evidence="2">
    <location>
        <begin position="69"/>
        <end position="89"/>
    </location>
</feature>
<protein>
    <submittedName>
        <fullName evidence="3">DUF3429 domain-containing protein</fullName>
    </submittedName>
</protein>
<evidence type="ECO:0000313" key="3">
    <source>
        <dbReference type="EMBL" id="RFC63573.1"/>
    </source>
</evidence>
<dbReference type="PANTHER" id="PTHR15887:SF1">
    <property type="entry name" value="TRANSMEMBRANE PROTEIN 69"/>
    <property type="match status" value="1"/>
</dbReference>
<dbReference type="EMBL" id="QURL01000004">
    <property type="protein sequence ID" value="RFC63573.1"/>
    <property type="molecule type" value="Genomic_DNA"/>
</dbReference>
<evidence type="ECO:0000256" key="1">
    <source>
        <dbReference type="SAM" id="MobiDB-lite"/>
    </source>
</evidence>
<name>A0A371X2Y3_9HYPH</name>
<keyword evidence="2" id="KW-0472">Membrane</keyword>
<organism evidence="3 4">
    <name type="scientific">Fulvimarina endophytica</name>
    <dbReference type="NCBI Taxonomy" id="2293836"/>
    <lineage>
        <taxon>Bacteria</taxon>
        <taxon>Pseudomonadati</taxon>
        <taxon>Pseudomonadota</taxon>
        <taxon>Alphaproteobacteria</taxon>
        <taxon>Hyphomicrobiales</taxon>
        <taxon>Aurantimonadaceae</taxon>
        <taxon>Fulvimarina</taxon>
    </lineage>
</organism>
<feature type="transmembrane region" description="Helical" evidence="2">
    <location>
        <begin position="36"/>
        <end position="57"/>
    </location>
</feature>
<dbReference type="Proteomes" id="UP000264310">
    <property type="component" value="Unassembled WGS sequence"/>
</dbReference>